<dbReference type="Proteomes" id="UP001529180">
    <property type="component" value="Unassembled WGS sequence"/>
</dbReference>
<accession>A0ABT6G9S6</accession>
<proteinExistence type="predicted"/>
<protein>
    <submittedName>
        <fullName evidence="2">VanZ family protein</fullName>
    </submittedName>
</protein>
<dbReference type="PANTHER" id="PTHR28008">
    <property type="entry name" value="DOMAIN PROTEIN, PUTATIVE (AFU_ORTHOLOGUE AFUA_3G10980)-RELATED"/>
    <property type="match status" value="1"/>
</dbReference>
<keyword evidence="3" id="KW-1185">Reference proteome</keyword>
<dbReference type="Pfam" id="PF04892">
    <property type="entry name" value="VanZ"/>
    <property type="match status" value="1"/>
</dbReference>
<dbReference type="PANTHER" id="PTHR28008:SF1">
    <property type="entry name" value="DOMAIN PROTEIN, PUTATIVE (AFU_ORTHOLOGUE AFUA_3G10980)-RELATED"/>
    <property type="match status" value="1"/>
</dbReference>
<feature type="domain" description="VanZ-like" evidence="1">
    <location>
        <begin position="22"/>
        <end position="93"/>
    </location>
</feature>
<dbReference type="RefSeq" id="WP_114100553.1">
    <property type="nucleotide sequence ID" value="NZ_JARSBO010000003.1"/>
</dbReference>
<reference evidence="2 3" key="1">
    <citation type="submission" date="2023-03" db="EMBL/GenBank/DDBJ databases">
        <title>Strain FZY0004 represents a novel species in the genus Thalassospira isolated from seawater.</title>
        <authorList>
            <person name="Fu Z.-Y."/>
        </authorList>
    </citation>
    <scope>NUCLEOTIDE SEQUENCE [LARGE SCALE GENOMIC DNA]</scope>
    <source>
        <strain evidence="2 3">FZY0004</strain>
    </source>
</reference>
<dbReference type="InterPro" id="IPR006976">
    <property type="entry name" value="VanZ-like"/>
</dbReference>
<evidence type="ECO:0000313" key="3">
    <source>
        <dbReference type="Proteomes" id="UP001529180"/>
    </source>
</evidence>
<sequence>MAFIIGFLSLLPAENLPDVRIWDKIEHLIAYGALAMCGLIAYPSHAFKVIAATIAYGIAVEFGQGLVPGRDPSFGDVIANSLGAVIAALVVRLAPVQRLFPSSTT</sequence>
<evidence type="ECO:0000313" key="2">
    <source>
        <dbReference type="EMBL" id="MDG4718798.1"/>
    </source>
</evidence>
<gene>
    <name evidence="2" type="ORF">P7680_07290</name>
</gene>
<comment type="caution">
    <text evidence="2">The sequence shown here is derived from an EMBL/GenBank/DDBJ whole genome shotgun (WGS) entry which is preliminary data.</text>
</comment>
<dbReference type="EMBL" id="JARSBO010000003">
    <property type="protein sequence ID" value="MDG4718798.1"/>
    <property type="molecule type" value="Genomic_DNA"/>
</dbReference>
<name>A0ABT6G9S6_9PROT</name>
<evidence type="ECO:0000259" key="1">
    <source>
        <dbReference type="Pfam" id="PF04892"/>
    </source>
</evidence>
<dbReference type="NCBIfam" id="NF037970">
    <property type="entry name" value="vanZ_1"/>
    <property type="match status" value="1"/>
</dbReference>
<organism evidence="2 3">
    <name type="scientific">Thalassospira aquimaris</name>
    <dbReference type="NCBI Taxonomy" id="3037796"/>
    <lineage>
        <taxon>Bacteria</taxon>
        <taxon>Pseudomonadati</taxon>
        <taxon>Pseudomonadota</taxon>
        <taxon>Alphaproteobacteria</taxon>
        <taxon>Rhodospirillales</taxon>
        <taxon>Thalassospiraceae</taxon>
        <taxon>Thalassospira</taxon>
    </lineage>
</organism>